<organism evidence="1">
    <name type="scientific">bioreactor metagenome</name>
    <dbReference type="NCBI Taxonomy" id="1076179"/>
    <lineage>
        <taxon>unclassified sequences</taxon>
        <taxon>metagenomes</taxon>
        <taxon>ecological metagenomes</taxon>
    </lineage>
</organism>
<name>A0A645D8P6_9ZZZZ</name>
<gene>
    <name evidence="1" type="ORF">SDC9_132048</name>
</gene>
<protein>
    <submittedName>
        <fullName evidence="1">Uncharacterized protein</fullName>
    </submittedName>
</protein>
<dbReference type="EMBL" id="VSSQ01033394">
    <property type="protein sequence ID" value="MPM84972.1"/>
    <property type="molecule type" value="Genomic_DNA"/>
</dbReference>
<dbReference type="AlphaFoldDB" id="A0A645D8P6"/>
<evidence type="ECO:0000313" key="1">
    <source>
        <dbReference type="EMBL" id="MPM84972.1"/>
    </source>
</evidence>
<proteinExistence type="predicted"/>
<accession>A0A645D8P6</accession>
<comment type="caution">
    <text evidence="1">The sequence shown here is derived from an EMBL/GenBank/DDBJ whole genome shotgun (WGS) entry which is preliminary data.</text>
</comment>
<sequence>MRAVEVNGFGKHKRFGQKTAGHYPSGCGSDVFYAYVALVLGHDYPRGGVEREGHSSTDPGYFSYGRQRIYYGRRRCGSCTERHSL</sequence>
<reference evidence="1" key="1">
    <citation type="submission" date="2019-08" db="EMBL/GenBank/DDBJ databases">
        <authorList>
            <person name="Kucharzyk K."/>
            <person name="Murdoch R.W."/>
            <person name="Higgins S."/>
            <person name="Loffler F."/>
        </authorList>
    </citation>
    <scope>NUCLEOTIDE SEQUENCE</scope>
</reference>